<dbReference type="Pfam" id="PF10698">
    <property type="entry name" value="DUF2505"/>
    <property type="match status" value="1"/>
</dbReference>
<sequence>MATPLAYTARYSHPAAAVRAAFADEQYWKDRIAEVGGDNAKLNSFSANGDQIRVDMVQAIAAELLPPAITAVRPGDLIIPRVESWTGESATFEATVEGAPAQVRGTVTLADAGAGSTATVQGDIEVKVPLFGGKIEKAIQEHLTELLQSEEEFTNAWITARQG</sequence>
<accession>A0ABS4QAS1</accession>
<dbReference type="RefSeq" id="WP_209886435.1">
    <property type="nucleotide sequence ID" value="NZ_JAGGMR010000001.1"/>
</dbReference>
<evidence type="ECO:0008006" key="3">
    <source>
        <dbReference type="Google" id="ProtNLM"/>
    </source>
</evidence>
<keyword evidence="2" id="KW-1185">Reference proteome</keyword>
<reference evidence="1 2" key="1">
    <citation type="submission" date="2021-03" db="EMBL/GenBank/DDBJ databases">
        <title>Sequencing the genomes of 1000 actinobacteria strains.</title>
        <authorList>
            <person name="Klenk H.-P."/>
        </authorList>
    </citation>
    <scope>NUCLEOTIDE SEQUENCE [LARGE SCALE GENOMIC DNA]</scope>
    <source>
        <strain evidence="1 2">DSM 45516</strain>
    </source>
</reference>
<evidence type="ECO:0000313" key="1">
    <source>
        <dbReference type="EMBL" id="MBP2188757.1"/>
    </source>
</evidence>
<dbReference type="Proteomes" id="UP001519325">
    <property type="component" value="Unassembled WGS sequence"/>
</dbReference>
<proteinExistence type="predicted"/>
<comment type="caution">
    <text evidence="1">The sequence shown here is derived from an EMBL/GenBank/DDBJ whole genome shotgun (WGS) entry which is preliminary data.</text>
</comment>
<dbReference type="InterPro" id="IPR019639">
    <property type="entry name" value="DUF2505"/>
</dbReference>
<protein>
    <recommendedName>
        <fullName evidence="3">DUF2505 domain-containing protein</fullName>
    </recommendedName>
</protein>
<organism evidence="1 2">
    <name type="scientific">Nocardia goodfellowii</name>
    <dbReference type="NCBI Taxonomy" id="882446"/>
    <lineage>
        <taxon>Bacteria</taxon>
        <taxon>Bacillati</taxon>
        <taxon>Actinomycetota</taxon>
        <taxon>Actinomycetes</taxon>
        <taxon>Mycobacteriales</taxon>
        <taxon>Nocardiaceae</taxon>
        <taxon>Nocardia</taxon>
    </lineage>
</organism>
<evidence type="ECO:0000313" key="2">
    <source>
        <dbReference type="Proteomes" id="UP001519325"/>
    </source>
</evidence>
<dbReference type="EMBL" id="JAGGMR010000001">
    <property type="protein sequence ID" value="MBP2188757.1"/>
    <property type="molecule type" value="Genomic_DNA"/>
</dbReference>
<name>A0ABS4QAS1_9NOCA</name>
<gene>
    <name evidence="1" type="ORF">BJ987_001658</name>
</gene>